<dbReference type="GO" id="GO:0005789">
    <property type="term" value="C:endoplasmic reticulum membrane"/>
    <property type="evidence" value="ECO:0007669"/>
    <property type="project" value="UniProtKB-SubCell"/>
</dbReference>
<keyword evidence="13" id="KW-0677">Repeat</keyword>
<gene>
    <name evidence="30" type="ORF">QYE76_008537</name>
</gene>
<keyword evidence="16 26" id="KW-0067">ATP-binding</keyword>
<accession>A0AAD8TQA5</accession>
<dbReference type="PANTHER" id="PTHR48053:SF6">
    <property type="entry name" value="PROTEIN KINASE DOMAIN-CONTAINING PROTEIN"/>
    <property type="match status" value="1"/>
</dbReference>
<evidence type="ECO:0000256" key="24">
    <source>
        <dbReference type="ARBA" id="ARBA00056628"/>
    </source>
</evidence>
<evidence type="ECO:0000313" key="30">
    <source>
        <dbReference type="EMBL" id="KAK1691840.1"/>
    </source>
</evidence>
<dbReference type="InterPro" id="IPR013210">
    <property type="entry name" value="LRR_N_plant-typ"/>
</dbReference>
<keyword evidence="19" id="KW-0675">Receptor</keyword>
<dbReference type="SMART" id="SM00369">
    <property type="entry name" value="LRR_TYP"/>
    <property type="match status" value="10"/>
</dbReference>
<evidence type="ECO:0000256" key="26">
    <source>
        <dbReference type="PROSITE-ProRule" id="PRU10141"/>
    </source>
</evidence>
<feature type="compositionally biased region" description="Low complexity" evidence="27">
    <location>
        <begin position="99"/>
        <end position="118"/>
    </location>
</feature>
<feature type="compositionally biased region" description="Pro residues" evidence="27">
    <location>
        <begin position="256"/>
        <end position="289"/>
    </location>
</feature>
<dbReference type="PROSITE" id="PS00108">
    <property type="entry name" value="PROTEIN_KINASE_ST"/>
    <property type="match status" value="1"/>
</dbReference>
<evidence type="ECO:0000256" key="27">
    <source>
        <dbReference type="SAM" id="MobiDB-lite"/>
    </source>
</evidence>
<evidence type="ECO:0000256" key="11">
    <source>
        <dbReference type="ARBA" id="ARBA00022692"/>
    </source>
</evidence>
<evidence type="ECO:0000256" key="25">
    <source>
        <dbReference type="ARBA" id="ARBA00072040"/>
    </source>
</evidence>
<dbReference type="PROSITE" id="PS51450">
    <property type="entry name" value="LRR"/>
    <property type="match status" value="1"/>
</dbReference>
<evidence type="ECO:0000259" key="29">
    <source>
        <dbReference type="PROSITE" id="PS50011"/>
    </source>
</evidence>
<evidence type="ECO:0000256" key="3">
    <source>
        <dbReference type="ARBA" id="ARBA00004479"/>
    </source>
</evidence>
<keyword evidence="7" id="KW-0723">Serine/threonine-protein kinase</keyword>
<dbReference type="Pfam" id="PF26133">
    <property type="entry name" value="DUF8039"/>
    <property type="match status" value="1"/>
</dbReference>
<dbReference type="PROSITE" id="PS50011">
    <property type="entry name" value="PROTEIN_KINASE_DOM"/>
    <property type="match status" value="1"/>
</dbReference>
<dbReference type="SMART" id="SM00220">
    <property type="entry name" value="S_TKc"/>
    <property type="match status" value="1"/>
</dbReference>
<dbReference type="FunFam" id="3.30.200.20:FF:000432">
    <property type="entry name" value="LRR receptor-like serine/threonine-protein kinase EFR"/>
    <property type="match status" value="1"/>
</dbReference>
<feature type="compositionally biased region" description="Basic residues" evidence="27">
    <location>
        <begin position="311"/>
        <end position="325"/>
    </location>
</feature>
<dbReference type="InterPro" id="IPR001611">
    <property type="entry name" value="Leu-rich_rpt"/>
</dbReference>
<keyword evidence="12" id="KW-0732">Signal</keyword>
<evidence type="ECO:0000256" key="15">
    <source>
        <dbReference type="ARBA" id="ARBA00022777"/>
    </source>
</evidence>
<feature type="domain" description="Protein kinase" evidence="29">
    <location>
        <begin position="1180"/>
        <end position="1478"/>
    </location>
</feature>
<organism evidence="30 31">
    <name type="scientific">Lolium multiflorum</name>
    <name type="common">Italian ryegrass</name>
    <name type="synonym">Lolium perenne subsp. multiflorum</name>
    <dbReference type="NCBI Taxonomy" id="4521"/>
    <lineage>
        <taxon>Eukaryota</taxon>
        <taxon>Viridiplantae</taxon>
        <taxon>Streptophyta</taxon>
        <taxon>Embryophyta</taxon>
        <taxon>Tracheophyta</taxon>
        <taxon>Spermatophyta</taxon>
        <taxon>Magnoliopsida</taxon>
        <taxon>Liliopsida</taxon>
        <taxon>Poales</taxon>
        <taxon>Poaceae</taxon>
        <taxon>BOP clade</taxon>
        <taxon>Pooideae</taxon>
        <taxon>Poodae</taxon>
        <taxon>Poeae</taxon>
        <taxon>Poeae Chloroplast Group 2 (Poeae type)</taxon>
        <taxon>Loliodinae</taxon>
        <taxon>Loliinae</taxon>
        <taxon>Lolium</taxon>
    </lineage>
</organism>
<evidence type="ECO:0000256" key="22">
    <source>
        <dbReference type="ARBA" id="ARBA00048679"/>
    </source>
</evidence>
<keyword evidence="9" id="KW-0433">Leucine-rich repeat</keyword>
<dbReference type="EC" id="2.7.11.1" evidence="5"/>
<evidence type="ECO:0000256" key="9">
    <source>
        <dbReference type="ARBA" id="ARBA00022614"/>
    </source>
</evidence>
<dbReference type="FunFam" id="3.80.10.10:FF:000095">
    <property type="entry name" value="LRR receptor-like serine/threonine-protein kinase GSO1"/>
    <property type="match status" value="1"/>
</dbReference>
<keyword evidence="8" id="KW-0597">Phosphoprotein</keyword>
<dbReference type="Pfam" id="PF00560">
    <property type="entry name" value="LRR_1"/>
    <property type="match status" value="3"/>
</dbReference>
<keyword evidence="15" id="KW-0418">Kinase</keyword>
<sequence>MKTGDLVESDSKVKIPREKWLNVTADIKAGKLKFAPDREKDLLTLVLGNPEKGGRTRGFGPSVPWSLGFPDDAETYRSRARAKQRQLEVQNDRMAEFQRQLDQQQREIQQQQRQINELRGQREPDNTAGISQRRSSSVADSEAPPECTRMIDGGPGYPVDGIKEQTPCDLHEVFRNISLKVAVGYVLPAFGAEGEPALWRGNEIPAGYARVGVDSIVPTFESLQLEIPGGEGQVTLQDVLGDLILWEKKNIRLPGWVPPTSRPRSPSPPPSDRRPPSPPPTGHMSPPSPHGYDHHIPSPSPSPAPPPAPTKTRHAPKRKHFKSPIRKLSPLPKVPNGHGGIDMEETLKLAAQMGFAIACKLSCRSNKMFNIGFVDPDKVHHDTVRDKDEETGGNLLRFITEQHLCDSILFLYNYSFHWILLDIQVDKEIVEVRDPLSRGLEGFPELQKLLQRSLLKVEPSHPARVEKVAKELMKFRIFVLLFPVLLLLLQPRLTYSTLHGNETDRMALLDFKQACGDPHGSLASWNASIHFCSWKGVSCSLKHSQRVSLLNLTDQGLVGYITSSLGNLTHLRELHLPTNSFGGEIPASIGRLRRLKVLSLSNNSLQGWVPAELSNCSHLQILQLSSNQLRGGIPRDIGYLLKLVILGLSENNLAGTIPLSVGNITALRVVSLSENYVQGSIPEELGQLSGMSYLALGANLLSGRVPPTLFNLSSLGVLGLELNHLNKAVLPSDFGSHLPSLQHLGLDSNHFEGPIPSSLANASMLIDVSLSRNHFSGHVPRSLGNLQELTFLNLESNNLESAANKENWEFIDSLTNCSKLQVIGLGENNLGGVVPNSIGNFSQLQILFLGTNRLSGKFPSGISNLQSLIGLSLENNQYTGVIPEWIGNLGNLQALYLEGNSFTGPIPHSIGNLSQLSYLYLQDNKIDGLIPPSLGNMKNLLRLNITNNSLLGSVPVQIFSLPSLINCQLSFNKLNGILPREVGNAKQLMELHLSSNKLSGEIPHTLGNCRGLEIVQLSHNFLVGNIPVSLGRLESLKVLNLSHNNLSGSIPKSLDGLNLLRQADLSYNHLVGEVPTKGVFLNASALMLEGNTGLCGGVPELHMPACSVGSRESTRRRQSRMVITITTIAITVITLLVILIILTFMFRKNKLKHASVNLPSFGAKFPKATYKDLAEATDQFSSSNLIGGGRYGSVYKARLHGEANLVAVKVFDMATRGATRSFIAECEALRSLRHRNLVPILTACSSIDSRGNDFKALVYEFMPNGSLDSLLHPKEDGMPAPCYLILIQRLSIALDIANALEYLHHNSQRPILHSDLKPSNILLANDMSARICDFGLARFCDRARSTSTVAVKGTIGYIAPEYATDGQVMASGDVYSFGVILMEMLIGRRPTDDVFRDGLTIVSFVDMSFPDRIQEILDAQLQEEIRDFEVHSGSMAMIIECVQSVLRIGLSCTFQSPNERLNMREVAMKLQAIRKSYVGDLAL</sequence>
<name>A0AAD8TQA5_LOLMU</name>
<feature type="compositionally biased region" description="Polar residues" evidence="27">
    <location>
        <begin position="128"/>
        <end position="139"/>
    </location>
</feature>
<dbReference type="Gene3D" id="3.80.10.10">
    <property type="entry name" value="Ribonuclease Inhibitor"/>
    <property type="match status" value="3"/>
</dbReference>
<evidence type="ECO:0000256" key="14">
    <source>
        <dbReference type="ARBA" id="ARBA00022741"/>
    </source>
</evidence>
<dbReference type="CDD" id="cd14066">
    <property type="entry name" value="STKc_IRAK"/>
    <property type="match status" value="1"/>
</dbReference>
<evidence type="ECO:0000256" key="1">
    <source>
        <dbReference type="ARBA" id="ARBA00004162"/>
    </source>
</evidence>
<dbReference type="EMBL" id="JAUUTY010000001">
    <property type="protein sequence ID" value="KAK1691840.1"/>
    <property type="molecule type" value="Genomic_DNA"/>
</dbReference>
<dbReference type="InterPro" id="IPR011009">
    <property type="entry name" value="Kinase-like_dom_sf"/>
</dbReference>
<dbReference type="FunFam" id="3.80.10.10:FF:000288">
    <property type="entry name" value="LRR receptor-like serine/threonine-protein kinase EFR"/>
    <property type="match status" value="1"/>
</dbReference>
<evidence type="ECO:0000256" key="6">
    <source>
        <dbReference type="ARBA" id="ARBA00022475"/>
    </source>
</evidence>
<dbReference type="InterPro" id="IPR058352">
    <property type="entry name" value="DUF8039"/>
</dbReference>
<dbReference type="Pfam" id="PF13855">
    <property type="entry name" value="LRR_8"/>
    <property type="match status" value="3"/>
</dbReference>
<evidence type="ECO:0000256" key="5">
    <source>
        <dbReference type="ARBA" id="ARBA00012513"/>
    </source>
</evidence>
<comment type="caution">
    <text evidence="30">The sequence shown here is derived from an EMBL/GenBank/DDBJ whole genome shotgun (WGS) entry which is preliminary data.</text>
</comment>
<comment type="function">
    <text evidence="24">The processed protein kinase Xa21 chain released by protein cleavage after X.oryzae pv. oryzae protein Ax21 detection translocates into the nucleus where it can bind and regulate WRKY62, a transcription factor. Confers resistance to the bacterial pathogen X.oryzae pv. oryzae (Xoo).</text>
</comment>
<keyword evidence="17 28" id="KW-1133">Transmembrane helix</keyword>
<dbReference type="SUPFAM" id="SSF56112">
    <property type="entry name" value="Protein kinase-like (PK-like)"/>
    <property type="match status" value="1"/>
</dbReference>
<dbReference type="GO" id="GO:0005886">
    <property type="term" value="C:plasma membrane"/>
    <property type="evidence" value="ECO:0007669"/>
    <property type="project" value="UniProtKB-SubCell"/>
</dbReference>
<dbReference type="InterPro" id="IPR000719">
    <property type="entry name" value="Prot_kinase_dom"/>
</dbReference>
<dbReference type="InterPro" id="IPR017441">
    <property type="entry name" value="Protein_kinase_ATP_BS"/>
</dbReference>
<evidence type="ECO:0000256" key="12">
    <source>
        <dbReference type="ARBA" id="ARBA00022729"/>
    </source>
</evidence>
<keyword evidence="31" id="KW-1185">Reference proteome</keyword>
<evidence type="ECO:0000256" key="17">
    <source>
        <dbReference type="ARBA" id="ARBA00022989"/>
    </source>
</evidence>
<dbReference type="Proteomes" id="UP001231189">
    <property type="component" value="Unassembled WGS sequence"/>
</dbReference>
<evidence type="ECO:0000256" key="16">
    <source>
        <dbReference type="ARBA" id="ARBA00022840"/>
    </source>
</evidence>
<keyword evidence="6" id="KW-1003">Cell membrane</keyword>
<feature type="region of interest" description="Disordered" evidence="27">
    <location>
        <begin position="255"/>
        <end position="339"/>
    </location>
</feature>
<feature type="binding site" evidence="26">
    <location>
        <position position="1209"/>
    </location>
    <ligand>
        <name>ATP</name>
        <dbReference type="ChEBI" id="CHEBI:30616"/>
    </ligand>
</feature>
<protein>
    <recommendedName>
        <fullName evidence="25">Receptor kinase-like protein Xa21</fullName>
        <ecNumber evidence="5">2.7.11.1</ecNumber>
    </recommendedName>
</protein>
<evidence type="ECO:0000256" key="21">
    <source>
        <dbReference type="ARBA" id="ARBA00047899"/>
    </source>
</evidence>
<dbReference type="SUPFAM" id="SSF52058">
    <property type="entry name" value="L domain-like"/>
    <property type="match status" value="2"/>
</dbReference>
<keyword evidence="10" id="KW-0808">Transferase</keyword>
<dbReference type="InterPro" id="IPR003591">
    <property type="entry name" value="Leu-rich_rpt_typical-subtyp"/>
</dbReference>
<evidence type="ECO:0000256" key="10">
    <source>
        <dbReference type="ARBA" id="ARBA00022679"/>
    </source>
</evidence>
<evidence type="ECO:0000313" key="31">
    <source>
        <dbReference type="Proteomes" id="UP001231189"/>
    </source>
</evidence>
<dbReference type="Pfam" id="PF08263">
    <property type="entry name" value="LRRNT_2"/>
    <property type="match status" value="1"/>
</dbReference>
<dbReference type="SMART" id="SM00365">
    <property type="entry name" value="LRR_SD22"/>
    <property type="match status" value="5"/>
</dbReference>
<comment type="function">
    <text evidence="23">Receptor kinase that detects X.oryzae pv. oryzae protein Ax21 to promote innate immunity. Following X.oryzae pv. oryzae protein Ax21 detection, undergoes cleavage, releasing the processed protein kinase Xa21 chain.</text>
</comment>
<dbReference type="InterPro" id="IPR032675">
    <property type="entry name" value="LRR_dom_sf"/>
</dbReference>
<reference evidence="30" key="1">
    <citation type="submission" date="2023-07" db="EMBL/GenBank/DDBJ databases">
        <title>A chromosome-level genome assembly of Lolium multiflorum.</title>
        <authorList>
            <person name="Chen Y."/>
            <person name="Copetti D."/>
            <person name="Kolliker R."/>
            <person name="Studer B."/>
        </authorList>
    </citation>
    <scope>NUCLEOTIDE SEQUENCE</scope>
    <source>
        <strain evidence="30">02402/16</strain>
        <tissue evidence="30">Leaf</tissue>
    </source>
</reference>
<comment type="subcellular location">
    <subcellularLocation>
        <location evidence="1">Cell membrane</location>
        <topology evidence="1">Single-pass membrane protein</topology>
    </subcellularLocation>
    <subcellularLocation>
        <location evidence="2">Endoplasmic reticulum membrane</location>
        <topology evidence="2">Single-pass membrane protein</topology>
    </subcellularLocation>
    <subcellularLocation>
        <location evidence="3">Membrane</location>
        <topology evidence="3">Single-pass type I membrane protein</topology>
    </subcellularLocation>
</comment>
<evidence type="ECO:0000256" key="2">
    <source>
        <dbReference type="ARBA" id="ARBA00004389"/>
    </source>
</evidence>
<evidence type="ECO:0000256" key="28">
    <source>
        <dbReference type="SAM" id="Phobius"/>
    </source>
</evidence>
<feature type="transmembrane region" description="Helical" evidence="28">
    <location>
        <begin position="1121"/>
        <end position="1146"/>
    </location>
</feature>
<evidence type="ECO:0000256" key="13">
    <source>
        <dbReference type="ARBA" id="ARBA00022737"/>
    </source>
</evidence>
<keyword evidence="18 28" id="KW-0472">Membrane</keyword>
<evidence type="ECO:0000256" key="19">
    <source>
        <dbReference type="ARBA" id="ARBA00023170"/>
    </source>
</evidence>
<dbReference type="GO" id="GO:0004674">
    <property type="term" value="F:protein serine/threonine kinase activity"/>
    <property type="evidence" value="ECO:0007669"/>
    <property type="project" value="UniProtKB-KW"/>
</dbReference>
<comment type="similarity">
    <text evidence="4">Belongs to the protein kinase superfamily. Ser/Thr protein kinase family.</text>
</comment>
<dbReference type="InterPro" id="IPR051716">
    <property type="entry name" value="Plant_RL_S/T_kinase"/>
</dbReference>
<dbReference type="InterPro" id="IPR008271">
    <property type="entry name" value="Ser/Thr_kinase_AS"/>
</dbReference>
<evidence type="ECO:0000256" key="4">
    <source>
        <dbReference type="ARBA" id="ARBA00008684"/>
    </source>
</evidence>
<keyword evidence="20" id="KW-0325">Glycoprotein</keyword>
<dbReference type="FunFam" id="1.10.510.10:FF:000358">
    <property type="entry name" value="Putative leucine-rich repeat receptor-like serine/threonine-protein kinase"/>
    <property type="match status" value="1"/>
</dbReference>
<evidence type="ECO:0000256" key="20">
    <source>
        <dbReference type="ARBA" id="ARBA00023180"/>
    </source>
</evidence>
<proteinExistence type="inferred from homology"/>
<keyword evidence="14 26" id="KW-0547">Nucleotide-binding</keyword>
<dbReference type="GO" id="GO:0005524">
    <property type="term" value="F:ATP binding"/>
    <property type="evidence" value="ECO:0007669"/>
    <property type="project" value="UniProtKB-UniRule"/>
</dbReference>
<comment type="catalytic activity">
    <reaction evidence="22">
        <text>L-seryl-[protein] + ATP = O-phospho-L-seryl-[protein] + ADP + H(+)</text>
        <dbReference type="Rhea" id="RHEA:17989"/>
        <dbReference type="Rhea" id="RHEA-COMP:9863"/>
        <dbReference type="Rhea" id="RHEA-COMP:11604"/>
        <dbReference type="ChEBI" id="CHEBI:15378"/>
        <dbReference type="ChEBI" id="CHEBI:29999"/>
        <dbReference type="ChEBI" id="CHEBI:30616"/>
        <dbReference type="ChEBI" id="CHEBI:83421"/>
        <dbReference type="ChEBI" id="CHEBI:456216"/>
        <dbReference type="EC" id="2.7.11.1"/>
    </reaction>
</comment>
<dbReference type="Pfam" id="PF00069">
    <property type="entry name" value="Pkinase"/>
    <property type="match status" value="1"/>
</dbReference>
<dbReference type="PANTHER" id="PTHR48053">
    <property type="entry name" value="LEUCINE RICH REPEAT FAMILY PROTEIN, EXPRESSED"/>
    <property type="match status" value="1"/>
</dbReference>
<feature type="compositionally biased region" description="Pro residues" evidence="27">
    <location>
        <begin position="298"/>
        <end position="309"/>
    </location>
</feature>
<dbReference type="Gene3D" id="1.10.510.10">
    <property type="entry name" value="Transferase(Phosphotransferase) domain 1"/>
    <property type="match status" value="1"/>
</dbReference>
<dbReference type="Gene3D" id="3.30.200.20">
    <property type="entry name" value="Phosphorylase Kinase, domain 1"/>
    <property type="match status" value="1"/>
</dbReference>
<evidence type="ECO:0000256" key="8">
    <source>
        <dbReference type="ARBA" id="ARBA00022553"/>
    </source>
</evidence>
<dbReference type="PROSITE" id="PS00107">
    <property type="entry name" value="PROTEIN_KINASE_ATP"/>
    <property type="match status" value="1"/>
</dbReference>
<keyword evidence="11 28" id="KW-0812">Transmembrane</keyword>
<feature type="region of interest" description="Disordered" evidence="27">
    <location>
        <begin position="99"/>
        <end position="160"/>
    </location>
</feature>
<evidence type="ECO:0000256" key="23">
    <source>
        <dbReference type="ARBA" id="ARBA00054320"/>
    </source>
</evidence>
<evidence type="ECO:0000256" key="18">
    <source>
        <dbReference type="ARBA" id="ARBA00023136"/>
    </source>
</evidence>
<comment type="catalytic activity">
    <reaction evidence="21">
        <text>L-threonyl-[protein] + ATP = O-phospho-L-threonyl-[protein] + ADP + H(+)</text>
        <dbReference type="Rhea" id="RHEA:46608"/>
        <dbReference type="Rhea" id="RHEA-COMP:11060"/>
        <dbReference type="Rhea" id="RHEA-COMP:11605"/>
        <dbReference type="ChEBI" id="CHEBI:15378"/>
        <dbReference type="ChEBI" id="CHEBI:30013"/>
        <dbReference type="ChEBI" id="CHEBI:30616"/>
        <dbReference type="ChEBI" id="CHEBI:61977"/>
        <dbReference type="ChEBI" id="CHEBI:456216"/>
        <dbReference type="EC" id="2.7.11.1"/>
    </reaction>
</comment>
<evidence type="ECO:0000256" key="7">
    <source>
        <dbReference type="ARBA" id="ARBA00022527"/>
    </source>
</evidence>